<evidence type="ECO:0000256" key="5">
    <source>
        <dbReference type="ARBA" id="ARBA00023125"/>
    </source>
</evidence>
<dbReference type="SUPFAM" id="SSF46689">
    <property type="entry name" value="Homeodomain-like"/>
    <property type="match status" value="1"/>
</dbReference>
<dbReference type="OrthoDB" id="8004517at2"/>
<evidence type="ECO:0000256" key="6">
    <source>
        <dbReference type="ARBA" id="ARBA00023163"/>
    </source>
</evidence>
<dbReference type="InterPro" id="IPR050204">
    <property type="entry name" value="AraC_XylS_family_regulators"/>
</dbReference>
<keyword evidence="7" id="KW-0560">Oxidoreductase</keyword>
<evidence type="ECO:0000313" key="10">
    <source>
        <dbReference type="Proteomes" id="UP000298781"/>
    </source>
</evidence>
<dbReference type="EMBL" id="CP039690">
    <property type="protein sequence ID" value="QCI67364.1"/>
    <property type="molecule type" value="Genomic_DNA"/>
</dbReference>
<dbReference type="AlphaFoldDB" id="A0A4D7B169"/>
<protein>
    <recommendedName>
        <fullName evidence="7">Dioxygenase</fullName>
        <ecNumber evidence="7">1.13.11.-</ecNumber>
    </recommendedName>
</protein>
<dbReference type="InterPro" id="IPR004294">
    <property type="entry name" value="Carotenoid_Oase"/>
</dbReference>
<keyword evidence="6" id="KW-0804">Transcription</keyword>
<comment type="cofactor">
    <cofactor evidence="7">
        <name>Fe(2+)</name>
        <dbReference type="ChEBI" id="CHEBI:29033"/>
    </cofactor>
    <text evidence="7">Binds 1 Fe(2+) ion per subunit.</text>
</comment>
<keyword evidence="4" id="KW-0805">Transcription regulation</keyword>
<dbReference type="PRINTS" id="PR00032">
    <property type="entry name" value="HTHARAC"/>
</dbReference>
<name>A0A4D7B169_9HYPH</name>
<accession>A0A4D7B169</accession>
<evidence type="ECO:0000256" key="3">
    <source>
        <dbReference type="ARBA" id="ARBA00023004"/>
    </source>
</evidence>
<dbReference type="PANTHER" id="PTHR46796">
    <property type="entry name" value="HTH-TYPE TRANSCRIPTIONAL ACTIVATOR RHAS-RELATED"/>
    <property type="match status" value="1"/>
</dbReference>
<dbReference type="PANTHER" id="PTHR46796:SF6">
    <property type="entry name" value="ARAC SUBFAMILY"/>
    <property type="match status" value="1"/>
</dbReference>
<evidence type="ECO:0000256" key="7">
    <source>
        <dbReference type="RuleBase" id="RU364048"/>
    </source>
</evidence>
<dbReference type="EC" id="1.13.11.-" evidence="7"/>
<proteinExistence type="inferred from homology"/>
<dbReference type="GO" id="GO:0016702">
    <property type="term" value="F:oxidoreductase activity, acting on single donors with incorporation of molecular oxygen, incorporation of two atoms of oxygen"/>
    <property type="evidence" value="ECO:0007669"/>
    <property type="project" value="InterPro"/>
</dbReference>
<evidence type="ECO:0000313" key="9">
    <source>
        <dbReference type="EMBL" id="QCI67364.1"/>
    </source>
</evidence>
<keyword evidence="5" id="KW-0238">DNA-binding</keyword>
<dbReference type="PROSITE" id="PS01124">
    <property type="entry name" value="HTH_ARAC_FAMILY_2"/>
    <property type="match status" value="1"/>
</dbReference>
<evidence type="ECO:0000256" key="1">
    <source>
        <dbReference type="ARBA" id="ARBA00006787"/>
    </source>
</evidence>
<dbReference type="KEGG" id="pstg:E8M01_25950"/>
<keyword evidence="7" id="KW-0223">Dioxygenase</keyword>
<sequence>MDGILHTNPYLDGNFAPVRSEDDFALAVTGEIPRELQGTLYRIGPNPQFAPIGPDYRWFTGDGMVHAFRIEDGRVTCRNRYVRTPKWQLEHGAGRALFAGFNPRLNDPLAQGRDAGIRAAPTLPAPLLARATQQMIAACLGPARDGMADARPQIEATLIARARRHIDANLMDPDLSSARLATALGLSRSALYQLFTPHNGVARYIQGRRLGRIHAMLADPAEHRRVADIAHDHGMASEAHFSRAFRKRFGYAPREIRGIGLTTPVRGAPAARAPGAVTERLAFPVWLQQLRD</sequence>
<dbReference type="GO" id="GO:0043565">
    <property type="term" value="F:sequence-specific DNA binding"/>
    <property type="evidence" value="ECO:0007669"/>
    <property type="project" value="InterPro"/>
</dbReference>
<reference evidence="9 10" key="1">
    <citation type="submission" date="2019-04" db="EMBL/GenBank/DDBJ databases">
        <title>Phreatobacter aquaticus sp. nov.</title>
        <authorList>
            <person name="Choi A."/>
        </authorList>
    </citation>
    <scope>NUCLEOTIDE SEQUENCE [LARGE SCALE GENOMIC DNA]</scope>
    <source>
        <strain evidence="9 10">KCTC 52518</strain>
    </source>
</reference>
<feature type="domain" description="HTH araC/xylS-type" evidence="8">
    <location>
        <begin position="160"/>
        <end position="259"/>
    </location>
</feature>
<keyword evidence="10" id="KW-1185">Reference proteome</keyword>
<keyword evidence="3 7" id="KW-0408">Iron</keyword>
<dbReference type="Pfam" id="PF12833">
    <property type="entry name" value="HTH_18"/>
    <property type="match status" value="1"/>
</dbReference>
<organism evidence="9 10">
    <name type="scientific">Phreatobacter stygius</name>
    <dbReference type="NCBI Taxonomy" id="1940610"/>
    <lineage>
        <taxon>Bacteria</taxon>
        <taxon>Pseudomonadati</taxon>
        <taxon>Pseudomonadota</taxon>
        <taxon>Alphaproteobacteria</taxon>
        <taxon>Hyphomicrobiales</taxon>
        <taxon>Phreatobacteraceae</taxon>
        <taxon>Phreatobacter</taxon>
    </lineage>
</organism>
<dbReference type="InterPro" id="IPR020449">
    <property type="entry name" value="Tscrpt_reg_AraC-type_HTH"/>
</dbReference>
<dbReference type="GO" id="GO:0003700">
    <property type="term" value="F:DNA-binding transcription factor activity"/>
    <property type="evidence" value="ECO:0007669"/>
    <property type="project" value="InterPro"/>
</dbReference>
<dbReference type="InterPro" id="IPR018060">
    <property type="entry name" value="HTH_AraC"/>
</dbReference>
<dbReference type="GO" id="GO:0046872">
    <property type="term" value="F:metal ion binding"/>
    <property type="evidence" value="ECO:0007669"/>
    <property type="project" value="UniProtKB-KW"/>
</dbReference>
<keyword evidence="2 7" id="KW-0479">Metal-binding</keyword>
<dbReference type="SMART" id="SM00342">
    <property type="entry name" value="HTH_ARAC"/>
    <property type="match status" value="1"/>
</dbReference>
<dbReference type="InterPro" id="IPR018062">
    <property type="entry name" value="HTH_AraC-typ_CS"/>
</dbReference>
<evidence type="ECO:0000259" key="8">
    <source>
        <dbReference type="PROSITE" id="PS01124"/>
    </source>
</evidence>
<dbReference type="PROSITE" id="PS00041">
    <property type="entry name" value="HTH_ARAC_FAMILY_1"/>
    <property type="match status" value="1"/>
</dbReference>
<dbReference type="Gene3D" id="1.10.10.60">
    <property type="entry name" value="Homeodomain-like"/>
    <property type="match status" value="1"/>
</dbReference>
<dbReference type="Proteomes" id="UP000298781">
    <property type="component" value="Chromosome"/>
</dbReference>
<dbReference type="InterPro" id="IPR009057">
    <property type="entry name" value="Homeodomain-like_sf"/>
</dbReference>
<dbReference type="Pfam" id="PF03055">
    <property type="entry name" value="RPE65"/>
    <property type="match status" value="1"/>
</dbReference>
<gene>
    <name evidence="9" type="ORF">E8M01_25950</name>
</gene>
<evidence type="ECO:0000256" key="2">
    <source>
        <dbReference type="ARBA" id="ARBA00022723"/>
    </source>
</evidence>
<comment type="similarity">
    <text evidence="1 7">Belongs to the carotenoid oxygenase family.</text>
</comment>
<dbReference type="RefSeq" id="WP_136962795.1">
    <property type="nucleotide sequence ID" value="NZ_CP039690.1"/>
</dbReference>
<evidence type="ECO:0000256" key="4">
    <source>
        <dbReference type="ARBA" id="ARBA00023015"/>
    </source>
</evidence>